<dbReference type="SMART" id="SM00066">
    <property type="entry name" value="GAL4"/>
    <property type="match status" value="1"/>
</dbReference>
<dbReference type="EMBL" id="ML992501">
    <property type="protein sequence ID" value="KAF2227649.1"/>
    <property type="molecule type" value="Genomic_DNA"/>
</dbReference>
<dbReference type="PROSITE" id="PS50048">
    <property type="entry name" value="ZN2_CY6_FUNGAL_2"/>
    <property type="match status" value="1"/>
</dbReference>
<dbReference type="GO" id="GO:0000981">
    <property type="term" value="F:DNA-binding transcription factor activity, RNA polymerase II-specific"/>
    <property type="evidence" value="ECO:0007669"/>
    <property type="project" value="InterPro"/>
</dbReference>
<keyword evidence="1" id="KW-0479">Metal-binding</keyword>
<evidence type="ECO:0000256" key="7">
    <source>
        <dbReference type="SAM" id="MobiDB-lite"/>
    </source>
</evidence>
<sequence length="547" mass="62034">MTATFKVRTGCRTCKIRKVKCDEVKPHCKRCTSTGRKCDGYDPFPPPRKAPRRIPPKAKTDSSTTHAVLTVRRIAPSTDAVSSRGTTPGTTPSTVAVSRRVTPSTSASPEPAIMFDIPLEHQQWIYHFRDYLAPTLSGRFVNDMWTILLPQLCHCEPAVLLAIASISAGHSRFMYAHRQQKRAKLQAEAYEIDHYNSSIATLRDRKDPVNKDLVSVACCLLFTIFECLYGNRNNAIMHLSHGLQILDQAPHAHWTENAQKILRRFSAQSVLFGNGNSPTTSFWDIVQPALDVTLPDSFPDLNEAQGTLDILISAAIRFVHKYRHTDRDPKHWDKVHEPHDALVKKLRAWEALALPLFWPGKERVLTLLDSNALDLWIRYCAVSAWAQACLRPWEVCIDAYRNEFRDIVESAELLLSMNDTSSGPNYMTAPFIFDHGLVSALYMVALKCRYRDLRSRAMKIMQELPSREGLWDTRLHAKVARRVADIEDAATMASPEYALDPNTLAPENCRVFSIDIWEDDGFVKIHMRPNGHGQPILKWREDLEGLL</sequence>
<proteinExistence type="predicted"/>
<feature type="domain" description="Zn(2)-C6 fungal-type" evidence="8">
    <location>
        <begin position="10"/>
        <end position="38"/>
    </location>
</feature>
<evidence type="ECO:0000256" key="4">
    <source>
        <dbReference type="ARBA" id="ARBA00023125"/>
    </source>
</evidence>
<reference evidence="10" key="1">
    <citation type="journal article" date="2020" name="Stud. Mycol.">
        <title>101 Dothideomycetes genomes: A test case for predicting lifestyles and emergence of pathogens.</title>
        <authorList>
            <person name="Haridas S."/>
            <person name="Albert R."/>
            <person name="Binder M."/>
            <person name="Bloem J."/>
            <person name="LaButti K."/>
            <person name="Salamov A."/>
            <person name="Andreopoulos B."/>
            <person name="Baker S."/>
            <person name="Barry K."/>
            <person name="Bills G."/>
            <person name="Bluhm B."/>
            <person name="Cannon C."/>
            <person name="Castanera R."/>
            <person name="Culley D."/>
            <person name="Daum C."/>
            <person name="Ezra D."/>
            <person name="Gonzalez J."/>
            <person name="Henrissat B."/>
            <person name="Kuo A."/>
            <person name="Liang C."/>
            <person name="Lipzen A."/>
            <person name="Lutzoni F."/>
            <person name="Magnuson J."/>
            <person name="Mondo S."/>
            <person name="Nolan M."/>
            <person name="Ohm R."/>
            <person name="Pangilinan J."/>
            <person name="Park H.-J."/>
            <person name="Ramirez L."/>
            <person name="Alfaro M."/>
            <person name="Sun H."/>
            <person name="Tritt A."/>
            <person name="Yoshinaga Y."/>
            <person name="Zwiers L.-H."/>
            <person name="Turgeon B."/>
            <person name="Goodwin S."/>
            <person name="Spatafora J."/>
            <person name="Crous P."/>
            <person name="Grigoriev I."/>
        </authorList>
    </citation>
    <scope>NUCLEOTIDE SEQUENCE [LARGE SCALE GENOMIC DNA]</scope>
    <source>
        <strain evidence="10">CECT 20119</strain>
    </source>
</reference>
<accession>A0A6A6GPZ9</accession>
<evidence type="ECO:0000256" key="6">
    <source>
        <dbReference type="ARBA" id="ARBA00023242"/>
    </source>
</evidence>
<evidence type="ECO:0000256" key="1">
    <source>
        <dbReference type="ARBA" id="ARBA00022723"/>
    </source>
</evidence>
<dbReference type="Proteomes" id="UP000799538">
    <property type="component" value="Unassembled WGS sequence"/>
</dbReference>
<dbReference type="GO" id="GO:0003677">
    <property type="term" value="F:DNA binding"/>
    <property type="evidence" value="ECO:0007669"/>
    <property type="project" value="UniProtKB-KW"/>
</dbReference>
<dbReference type="InterPro" id="IPR021858">
    <property type="entry name" value="Fun_TF"/>
</dbReference>
<evidence type="ECO:0000313" key="9">
    <source>
        <dbReference type="EMBL" id="KAF2227649.1"/>
    </source>
</evidence>
<keyword evidence="2" id="KW-0862">Zinc</keyword>
<keyword evidence="10" id="KW-1185">Reference proteome</keyword>
<dbReference type="SUPFAM" id="SSF57701">
    <property type="entry name" value="Zn2/Cys6 DNA-binding domain"/>
    <property type="match status" value="1"/>
</dbReference>
<dbReference type="Gene3D" id="4.10.240.10">
    <property type="entry name" value="Zn(2)-C6 fungal-type DNA-binding domain"/>
    <property type="match status" value="1"/>
</dbReference>
<dbReference type="InterPro" id="IPR036864">
    <property type="entry name" value="Zn2-C6_fun-type_DNA-bd_sf"/>
</dbReference>
<dbReference type="Pfam" id="PF11951">
    <property type="entry name" value="Fungal_trans_2"/>
    <property type="match status" value="1"/>
</dbReference>
<dbReference type="GO" id="GO:0008270">
    <property type="term" value="F:zinc ion binding"/>
    <property type="evidence" value="ECO:0007669"/>
    <property type="project" value="InterPro"/>
</dbReference>
<dbReference type="PANTHER" id="PTHR36206:SF12">
    <property type="entry name" value="ASPERCRYPTIN BIOSYNTHESIS CLUSTER-SPECIFIC TRANSCRIPTION REGULATOR ATNN-RELATED"/>
    <property type="match status" value="1"/>
</dbReference>
<dbReference type="AlphaFoldDB" id="A0A6A6GPZ9"/>
<feature type="compositionally biased region" description="Low complexity" evidence="7">
    <location>
        <begin position="82"/>
        <end position="94"/>
    </location>
</feature>
<protein>
    <recommendedName>
        <fullName evidence="8">Zn(2)-C6 fungal-type domain-containing protein</fullName>
    </recommendedName>
</protein>
<evidence type="ECO:0000256" key="5">
    <source>
        <dbReference type="ARBA" id="ARBA00023163"/>
    </source>
</evidence>
<evidence type="ECO:0000256" key="3">
    <source>
        <dbReference type="ARBA" id="ARBA00023015"/>
    </source>
</evidence>
<gene>
    <name evidence="9" type="ORF">BDZ85DRAFT_292738</name>
</gene>
<keyword evidence="5" id="KW-0804">Transcription</keyword>
<dbReference type="PANTHER" id="PTHR36206">
    <property type="entry name" value="ASPERCRYPTIN BIOSYNTHESIS CLUSTER-SPECIFIC TRANSCRIPTION REGULATOR ATNN-RELATED"/>
    <property type="match status" value="1"/>
</dbReference>
<dbReference type="Pfam" id="PF00172">
    <property type="entry name" value="Zn_clus"/>
    <property type="match status" value="1"/>
</dbReference>
<evidence type="ECO:0000259" key="8">
    <source>
        <dbReference type="PROSITE" id="PS50048"/>
    </source>
</evidence>
<keyword evidence="3" id="KW-0805">Transcription regulation</keyword>
<keyword evidence="6" id="KW-0539">Nucleus</keyword>
<keyword evidence="4" id="KW-0238">DNA-binding</keyword>
<dbReference type="InterPro" id="IPR052360">
    <property type="entry name" value="Transcr_Regulatory_Proteins"/>
</dbReference>
<evidence type="ECO:0000256" key="2">
    <source>
        <dbReference type="ARBA" id="ARBA00022833"/>
    </source>
</evidence>
<dbReference type="PROSITE" id="PS00463">
    <property type="entry name" value="ZN2_CY6_FUNGAL_1"/>
    <property type="match status" value="1"/>
</dbReference>
<evidence type="ECO:0000313" key="10">
    <source>
        <dbReference type="Proteomes" id="UP000799538"/>
    </source>
</evidence>
<organism evidence="9 10">
    <name type="scientific">Elsinoe ampelina</name>
    <dbReference type="NCBI Taxonomy" id="302913"/>
    <lineage>
        <taxon>Eukaryota</taxon>
        <taxon>Fungi</taxon>
        <taxon>Dikarya</taxon>
        <taxon>Ascomycota</taxon>
        <taxon>Pezizomycotina</taxon>
        <taxon>Dothideomycetes</taxon>
        <taxon>Dothideomycetidae</taxon>
        <taxon>Myriangiales</taxon>
        <taxon>Elsinoaceae</taxon>
        <taxon>Elsinoe</taxon>
    </lineage>
</organism>
<feature type="region of interest" description="Disordered" evidence="7">
    <location>
        <begin position="77"/>
        <end position="104"/>
    </location>
</feature>
<name>A0A6A6GPZ9_9PEZI</name>
<dbReference type="OrthoDB" id="2593732at2759"/>
<dbReference type="CDD" id="cd00067">
    <property type="entry name" value="GAL4"/>
    <property type="match status" value="1"/>
</dbReference>
<dbReference type="InterPro" id="IPR001138">
    <property type="entry name" value="Zn2Cys6_DnaBD"/>
</dbReference>
<feature type="region of interest" description="Disordered" evidence="7">
    <location>
        <begin position="42"/>
        <end position="63"/>
    </location>
</feature>